<evidence type="ECO:0000256" key="6">
    <source>
        <dbReference type="ARBA" id="ARBA00022734"/>
    </source>
</evidence>
<dbReference type="InterPro" id="IPR000203">
    <property type="entry name" value="GPS"/>
</dbReference>
<proteinExistence type="inferred from homology"/>
<feature type="transmembrane region" description="Helical" evidence="14">
    <location>
        <begin position="618"/>
        <end position="639"/>
    </location>
</feature>
<feature type="domain" description="G-protein coupled receptors family 2 profile 1" evidence="16">
    <location>
        <begin position="268"/>
        <end position="351"/>
    </location>
</feature>
<keyword evidence="10" id="KW-1015">Disulfide bond</keyword>
<dbReference type="Gene3D" id="4.10.1240.10">
    <property type="entry name" value="GPCR, family 2, extracellular hormone receptor domain"/>
    <property type="match status" value="1"/>
</dbReference>
<dbReference type="Proteomes" id="UP000694941">
    <property type="component" value="Unplaced"/>
</dbReference>
<name>A0ABM1S998_LIMPO</name>
<feature type="domain" description="SUEL-type lectin" evidence="17">
    <location>
        <begin position="67"/>
        <end position="156"/>
    </location>
</feature>
<dbReference type="CDD" id="cd22830">
    <property type="entry name" value="Gal_Rha_Lectin_dCirl"/>
    <property type="match status" value="1"/>
</dbReference>
<evidence type="ECO:0000256" key="2">
    <source>
        <dbReference type="ARBA" id="ARBA00010933"/>
    </source>
</evidence>
<dbReference type="PROSITE" id="PS50228">
    <property type="entry name" value="SUEL_LECTIN"/>
    <property type="match status" value="1"/>
</dbReference>
<keyword evidence="19" id="KW-1185">Reference proteome</keyword>
<evidence type="ECO:0000256" key="12">
    <source>
        <dbReference type="ARBA" id="ARBA00023224"/>
    </source>
</evidence>
<keyword evidence="12" id="KW-0807">Transducer</keyword>
<feature type="domain" description="GAIN-B" evidence="15">
    <location>
        <begin position="442"/>
        <end position="607"/>
    </location>
</feature>
<feature type="compositionally biased region" description="Basic and acidic residues" evidence="13">
    <location>
        <begin position="940"/>
        <end position="956"/>
    </location>
</feature>
<evidence type="ECO:0000256" key="1">
    <source>
        <dbReference type="ARBA" id="ARBA00004651"/>
    </source>
</evidence>
<dbReference type="InterPro" id="IPR000922">
    <property type="entry name" value="Lectin_gal-bd_dom"/>
</dbReference>
<keyword evidence="9 14" id="KW-0472">Membrane</keyword>
<protein>
    <submittedName>
        <fullName evidence="20">Latrophilin Cirl-like</fullName>
    </submittedName>
</protein>
<evidence type="ECO:0000259" key="15">
    <source>
        <dbReference type="PROSITE" id="PS50221"/>
    </source>
</evidence>
<dbReference type="Pfam" id="PF16489">
    <property type="entry name" value="GAIN"/>
    <property type="match status" value="1"/>
</dbReference>
<keyword evidence="8" id="KW-0297">G-protein coupled receptor</keyword>
<feature type="region of interest" description="Disordered" evidence="13">
    <location>
        <begin position="886"/>
        <end position="911"/>
    </location>
</feature>
<feature type="transmembrane region" description="Helical" evidence="14">
    <location>
        <begin position="720"/>
        <end position="740"/>
    </location>
</feature>
<feature type="compositionally biased region" description="Basic and acidic residues" evidence="13">
    <location>
        <begin position="1057"/>
        <end position="1070"/>
    </location>
</feature>
<keyword evidence="7 14" id="KW-1133">Transmembrane helix</keyword>
<feature type="transmembrane region" description="Helical" evidence="14">
    <location>
        <begin position="837"/>
        <end position="859"/>
    </location>
</feature>
<dbReference type="InterPro" id="IPR036445">
    <property type="entry name" value="GPCR_2_extracell_dom_sf"/>
</dbReference>
<keyword evidence="11" id="KW-0675">Receptor</keyword>
<evidence type="ECO:0000259" key="18">
    <source>
        <dbReference type="PROSITE" id="PS50261"/>
    </source>
</evidence>
<feature type="domain" description="G-protein coupled receptors family 2 profile 2" evidence="18">
    <location>
        <begin position="616"/>
        <end position="861"/>
    </location>
</feature>
<dbReference type="InterPro" id="IPR057244">
    <property type="entry name" value="GAIN_B"/>
</dbReference>
<sequence>MLFYYLQECSADLQMKQMMIRQTRLHLVFLILNVLVDLTVSRRGVSMPNFSIRPPLIERFHYTSTYACEGRELKISCNNENHIRLVRANYGRFSISICNDKGNTDWSVICMSDRSFLIMQDKCSGKSTCSVFVSSDSFGDPCPGTLKYLEVQYHCISPNSRIGANNPTDTAHPVIDAPFFHTFNFTNSAGKPVIGPWLNNGTLHPSKFNYGSELEGSGAGGLGTSISSSTSNAVTTVSTTEVTKLSSATATTLKTPIPSIENEKKGKENENVLIHAPIPLSTTVPQVKYKDPSRMCSPVTSHNLSWNWTTAGEITIQNCPGGATGFAKWRCSADLKWTPKDPDLKECKSVWVDNLRERMHGGDSINSIATEMALMTLTRPLFSKDVTHVASMIHLTLRRALNNMDSYLDIWRRHQTFKELLESVVETVSNLLEDKQNEAWLDMSKLERKQVASHLLQGLEDSAFLLAETLVQENSYLFTKSNVCLARVILRVYNKVDELLQPGNGFQSPVLPVDKATKNISWTINSRIVAASVGRRRMVQLSEPVIVSLKHIQEENVTNPHCVYWDLTLREWSGEGCWVKNSNVSHTICACNHLTNFAVLMEVKAPEIIQWKNRLLEILTSVSCALCCLFLLTTILALHVTKSLQTDTVTIHKNLCICLLGAELIFAAGVGQTHIRVLCGVVAGLLHYFLLAVFAWVFVEGFHLYVLLIEVYESEKSRAIWYHGLAYGAPIVIVAVSAIVDPYSYGTRDFCWLRTDNYFIFSFVGPAVGILFGSAVFLCIATCILCHHSGIKTMVKGKEETKLSKIKIWIRWASIVLVSLSSTWTAGLLYISQSRHILAYIFCVFNCVMGILIFIFYCIKNEKMKEEMEVYLQRLKWLPESLRQSKNQGQSTSLPTTRTQTTTPQLSVPNQQWNSQDKTFTISQKFTKAGVDLSSTTNNQEDKVLEKRGPATESLQKKEIRDHAQLPKIVFASTAPRSGNSSSDHAASYGFTANPRIGAWHYSLQDRHKRLQHRHYSDSSDKYSAYPEHIYESIDNDTLSSLYGDYHHYPQAGHHTTRSDFYGEHSDHSQHSSSSGYDQRPLLVTSHTGMYQSTPLAQSVYGVTLSRENFSLTSTPELARQHRADRAYGSNLKKMNCDRLSSAKYYNSQTLDTLLNSVVPLEQLQLHADQEHGEWTTTTPDLLHVHPDNVVMAVLEGEKVVSRLHPDSIVDQGNEIPQNLSTYC</sequence>
<keyword evidence="5" id="KW-0732">Signal</keyword>
<comment type="similarity">
    <text evidence="2">Belongs to the G-protein coupled receptor 2 family. LN-TM7 subfamily.</text>
</comment>
<evidence type="ECO:0000256" key="3">
    <source>
        <dbReference type="ARBA" id="ARBA00022475"/>
    </source>
</evidence>
<dbReference type="Pfam" id="PF02140">
    <property type="entry name" value="SUEL_Lectin"/>
    <property type="match status" value="1"/>
</dbReference>
<dbReference type="Gene3D" id="1.25.40.610">
    <property type="match status" value="1"/>
</dbReference>
<dbReference type="InterPro" id="IPR000832">
    <property type="entry name" value="GPCR_2_secretin-like"/>
</dbReference>
<evidence type="ECO:0000313" key="20">
    <source>
        <dbReference type="RefSeq" id="XP_022240203.1"/>
    </source>
</evidence>
<evidence type="ECO:0000256" key="7">
    <source>
        <dbReference type="ARBA" id="ARBA00022989"/>
    </source>
</evidence>
<dbReference type="SMART" id="SM00008">
    <property type="entry name" value="HormR"/>
    <property type="match status" value="1"/>
</dbReference>
<dbReference type="InterPro" id="IPR001879">
    <property type="entry name" value="GPCR_2_extracellular_dom"/>
</dbReference>
<dbReference type="RefSeq" id="XP_022240203.1">
    <property type="nucleotide sequence ID" value="XM_022384495.1"/>
</dbReference>
<evidence type="ECO:0000256" key="14">
    <source>
        <dbReference type="SAM" id="Phobius"/>
    </source>
</evidence>
<evidence type="ECO:0000256" key="13">
    <source>
        <dbReference type="SAM" id="MobiDB-lite"/>
    </source>
</evidence>
<evidence type="ECO:0000256" key="11">
    <source>
        <dbReference type="ARBA" id="ARBA00023170"/>
    </source>
</evidence>
<comment type="subcellular location">
    <subcellularLocation>
        <location evidence="1">Cell membrane</location>
        <topology evidence="1">Multi-pass membrane protein</topology>
    </subcellularLocation>
</comment>
<dbReference type="PROSITE" id="PS50221">
    <property type="entry name" value="GAIN_B"/>
    <property type="match status" value="1"/>
</dbReference>
<dbReference type="Pfam" id="PF01825">
    <property type="entry name" value="GPS"/>
    <property type="match status" value="1"/>
</dbReference>
<feature type="transmembrane region" description="Helical" evidence="14">
    <location>
        <begin position="685"/>
        <end position="708"/>
    </location>
</feature>
<feature type="compositionally biased region" description="Low complexity" evidence="13">
    <location>
        <begin position="890"/>
        <end position="907"/>
    </location>
</feature>
<keyword evidence="3" id="KW-1003">Cell membrane</keyword>
<dbReference type="PROSITE" id="PS50227">
    <property type="entry name" value="G_PROTEIN_RECEP_F2_3"/>
    <property type="match status" value="1"/>
</dbReference>
<accession>A0ABM1S998</accession>
<evidence type="ECO:0000256" key="9">
    <source>
        <dbReference type="ARBA" id="ARBA00023136"/>
    </source>
</evidence>
<dbReference type="InterPro" id="IPR046338">
    <property type="entry name" value="GAIN_dom_sf"/>
</dbReference>
<reference evidence="20" key="1">
    <citation type="submission" date="2025-08" db="UniProtKB">
        <authorList>
            <consortium name="RefSeq"/>
        </authorList>
    </citation>
    <scope>IDENTIFICATION</scope>
    <source>
        <tissue evidence="20">Muscle</tissue>
    </source>
</reference>
<dbReference type="PANTHER" id="PTHR12011:SF347">
    <property type="entry name" value="FI21270P1-RELATED"/>
    <property type="match status" value="1"/>
</dbReference>
<dbReference type="Gene3D" id="2.60.120.740">
    <property type="match status" value="1"/>
</dbReference>
<evidence type="ECO:0000259" key="17">
    <source>
        <dbReference type="PROSITE" id="PS50228"/>
    </source>
</evidence>
<dbReference type="SMART" id="SM00303">
    <property type="entry name" value="GPS"/>
    <property type="match status" value="1"/>
</dbReference>
<keyword evidence="6" id="KW-0430">Lectin</keyword>
<evidence type="ECO:0000259" key="16">
    <source>
        <dbReference type="PROSITE" id="PS50227"/>
    </source>
</evidence>
<keyword evidence="4 14" id="KW-0812">Transmembrane</keyword>
<dbReference type="InterPro" id="IPR017981">
    <property type="entry name" value="GPCR_2-like_7TM"/>
</dbReference>
<dbReference type="Gene3D" id="2.60.220.50">
    <property type="match status" value="1"/>
</dbReference>
<feature type="transmembrane region" description="Helical" evidence="14">
    <location>
        <begin position="808"/>
        <end position="831"/>
    </location>
</feature>
<feature type="transmembrane region" description="Helical" evidence="14">
    <location>
        <begin position="760"/>
        <end position="787"/>
    </location>
</feature>
<evidence type="ECO:0000313" key="19">
    <source>
        <dbReference type="Proteomes" id="UP000694941"/>
    </source>
</evidence>
<evidence type="ECO:0000256" key="4">
    <source>
        <dbReference type="ARBA" id="ARBA00022692"/>
    </source>
</evidence>
<evidence type="ECO:0000256" key="8">
    <source>
        <dbReference type="ARBA" id="ARBA00023040"/>
    </source>
</evidence>
<dbReference type="Gene3D" id="1.20.1070.10">
    <property type="entry name" value="Rhodopsin 7-helix transmembrane proteins"/>
    <property type="match status" value="1"/>
</dbReference>
<dbReference type="InterPro" id="IPR032471">
    <property type="entry name" value="AGRL2-4_GAIN_subdom_A"/>
</dbReference>
<feature type="region of interest" description="Disordered" evidence="13">
    <location>
        <begin position="937"/>
        <end position="956"/>
    </location>
</feature>
<dbReference type="PANTHER" id="PTHR12011">
    <property type="entry name" value="ADHESION G-PROTEIN COUPLED RECEPTOR"/>
    <property type="match status" value="1"/>
</dbReference>
<feature type="region of interest" description="Disordered" evidence="13">
    <location>
        <begin position="1057"/>
        <end position="1080"/>
    </location>
</feature>
<evidence type="ECO:0000256" key="10">
    <source>
        <dbReference type="ARBA" id="ARBA00023157"/>
    </source>
</evidence>
<dbReference type="GeneID" id="106458315"/>
<dbReference type="InterPro" id="IPR043159">
    <property type="entry name" value="Lectin_gal-bd_sf"/>
</dbReference>
<evidence type="ECO:0000256" key="5">
    <source>
        <dbReference type="ARBA" id="ARBA00022729"/>
    </source>
</evidence>
<dbReference type="Pfam" id="PF00002">
    <property type="entry name" value="7tm_2"/>
    <property type="match status" value="1"/>
</dbReference>
<gene>
    <name evidence="20" type="primary">LOC106458315</name>
</gene>
<dbReference type="PROSITE" id="PS50261">
    <property type="entry name" value="G_PROTEIN_RECEP_F2_4"/>
    <property type="match status" value="1"/>
</dbReference>
<organism evidence="19 20">
    <name type="scientific">Limulus polyphemus</name>
    <name type="common">Atlantic horseshoe crab</name>
    <dbReference type="NCBI Taxonomy" id="6850"/>
    <lineage>
        <taxon>Eukaryota</taxon>
        <taxon>Metazoa</taxon>
        <taxon>Ecdysozoa</taxon>
        <taxon>Arthropoda</taxon>
        <taxon>Chelicerata</taxon>
        <taxon>Merostomata</taxon>
        <taxon>Xiphosura</taxon>
        <taxon>Limulidae</taxon>
        <taxon>Limulus</taxon>
    </lineage>
</organism>